<accession>A0A1G4SUL7</accession>
<gene>
    <name evidence="2" type="ORF">SAMN02927928_2985</name>
</gene>
<feature type="transmembrane region" description="Helical" evidence="1">
    <location>
        <begin position="38"/>
        <end position="57"/>
    </location>
</feature>
<keyword evidence="1" id="KW-1133">Transmembrane helix</keyword>
<dbReference type="OrthoDB" id="9969587at2"/>
<dbReference type="AlphaFoldDB" id="A0A1G4SUL7"/>
<reference evidence="3" key="1">
    <citation type="submission" date="2016-10" db="EMBL/GenBank/DDBJ databases">
        <authorList>
            <person name="Varghese N."/>
            <person name="Submissions S."/>
        </authorList>
    </citation>
    <scope>NUCLEOTIDE SEQUENCE [LARGE SCALE GENOMIC DNA]</scope>
    <source>
        <strain evidence="3">CGMCC 1.3431</strain>
    </source>
</reference>
<evidence type="ECO:0000313" key="3">
    <source>
        <dbReference type="Proteomes" id="UP000199150"/>
    </source>
</evidence>
<organism evidence="2 3">
    <name type="scientific">Asticcacaulis taihuensis</name>
    <dbReference type="NCBI Taxonomy" id="260084"/>
    <lineage>
        <taxon>Bacteria</taxon>
        <taxon>Pseudomonadati</taxon>
        <taxon>Pseudomonadota</taxon>
        <taxon>Alphaproteobacteria</taxon>
        <taxon>Caulobacterales</taxon>
        <taxon>Caulobacteraceae</taxon>
        <taxon>Asticcacaulis</taxon>
    </lineage>
</organism>
<dbReference type="Proteomes" id="UP000199150">
    <property type="component" value="Unassembled WGS sequence"/>
</dbReference>
<evidence type="ECO:0000256" key="1">
    <source>
        <dbReference type="SAM" id="Phobius"/>
    </source>
</evidence>
<dbReference type="RefSeq" id="WP_090649626.1">
    <property type="nucleotide sequence ID" value="NZ_CBCRYE010000003.1"/>
</dbReference>
<keyword evidence="1" id="KW-0812">Transmembrane</keyword>
<keyword evidence="3" id="KW-1185">Reference proteome</keyword>
<keyword evidence="1" id="KW-0472">Membrane</keyword>
<name>A0A1G4SUL7_9CAUL</name>
<dbReference type="EMBL" id="FMTS01000005">
    <property type="protein sequence ID" value="SCW72808.1"/>
    <property type="molecule type" value="Genomic_DNA"/>
</dbReference>
<protein>
    <submittedName>
        <fullName evidence="2">Uncharacterized protein</fullName>
    </submittedName>
</protein>
<evidence type="ECO:0000313" key="2">
    <source>
        <dbReference type="EMBL" id="SCW72808.1"/>
    </source>
</evidence>
<sequence length="72" mass="7855">MDYIDAPNTYAAIPARDTLSMKAERLLENYRNLPKTSLALAGLAGVGVLAILGGLWMGKNRLFPHHIADCED</sequence>
<proteinExistence type="predicted"/>